<sequence length="106" mass="11655">MSEFEAVLDPLARITRKHKTIEAYVYWHKDTAWSDAAGESLDAEEIVFYAEGLLMEGFGLAWDHLADPQLGDHIRLCFWQGARPVPPASPQGSTRLAGGESSGNPV</sequence>
<evidence type="ECO:0000313" key="3">
    <source>
        <dbReference type="Proteomes" id="UP000297741"/>
    </source>
</evidence>
<reference evidence="2 3" key="1">
    <citation type="submission" date="2018-11" db="EMBL/GenBank/DDBJ databases">
        <title>Tabrizicola sp. isolated from sediment of alpine lake.</title>
        <authorList>
            <person name="Liu Z."/>
        </authorList>
    </citation>
    <scope>NUCLEOTIDE SEQUENCE [LARGE SCALE GENOMIC DNA]</scope>
    <source>
        <strain evidence="2 3">DRYC-M-16</strain>
    </source>
</reference>
<evidence type="ECO:0000256" key="1">
    <source>
        <dbReference type="SAM" id="MobiDB-lite"/>
    </source>
</evidence>
<proteinExistence type="predicted"/>
<name>A0ABY2KTG1_9RHOB</name>
<accession>A0ABY2KTG1</accession>
<keyword evidence="3" id="KW-1185">Reference proteome</keyword>
<organism evidence="2 3">
    <name type="scientific">Pseudotabrizicola sediminis</name>
    <dbReference type="NCBI Taxonomy" id="2486418"/>
    <lineage>
        <taxon>Bacteria</taxon>
        <taxon>Pseudomonadati</taxon>
        <taxon>Pseudomonadota</taxon>
        <taxon>Alphaproteobacteria</taxon>
        <taxon>Rhodobacterales</taxon>
        <taxon>Paracoccaceae</taxon>
        <taxon>Pseudotabrizicola</taxon>
    </lineage>
</organism>
<gene>
    <name evidence="2" type="ORF">EEB11_02765</name>
</gene>
<comment type="caution">
    <text evidence="2">The sequence shown here is derived from an EMBL/GenBank/DDBJ whole genome shotgun (WGS) entry which is preliminary data.</text>
</comment>
<dbReference type="RefSeq" id="WP_135428902.1">
    <property type="nucleotide sequence ID" value="NZ_RPEM01000002.1"/>
</dbReference>
<dbReference type="EMBL" id="RPEM01000002">
    <property type="protein sequence ID" value="TGD44530.1"/>
    <property type="molecule type" value="Genomic_DNA"/>
</dbReference>
<dbReference type="Proteomes" id="UP000297741">
    <property type="component" value="Unassembled WGS sequence"/>
</dbReference>
<feature type="region of interest" description="Disordered" evidence="1">
    <location>
        <begin position="85"/>
        <end position="106"/>
    </location>
</feature>
<protein>
    <submittedName>
        <fullName evidence="2">Uncharacterized protein</fullName>
    </submittedName>
</protein>
<evidence type="ECO:0000313" key="2">
    <source>
        <dbReference type="EMBL" id="TGD44530.1"/>
    </source>
</evidence>